<evidence type="ECO:0000256" key="3">
    <source>
        <dbReference type="ARBA" id="ARBA00022692"/>
    </source>
</evidence>
<evidence type="ECO:0000256" key="1">
    <source>
        <dbReference type="ARBA" id="ARBA00004141"/>
    </source>
</evidence>
<dbReference type="SUPFAM" id="SSF103473">
    <property type="entry name" value="MFS general substrate transporter"/>
    <property type="match status" value="1"/>
</dbReference>
<feature type="transmembrane region" description="Helical" evidence="6">
    <location>
        <begin position="350"/>
        <end position="370"/>
    </location>
</feature>
<dbReference type="Proteomes" id="UP000031192">
    <property type="component" value="Unassembled WGS sequence"/>
</dbReference>
<feature type="transmembrane region" description="Helical" evidence="6">
    <location>
        <begin position="382"/>
        <end position="403"/>
    </location>
</feature>
<name>A0A0B4IBT8_METGA</name>
<feature type="transmembrane region" description="Helical" evidence="6">
    <location>
        <begin position="98"/>
        <end position="116"/>
    </location>
</feature>
<feature type="transmembrane region" description="Helical" evidence="6">
    <location>
        <begin position="320"/>
        <end position="338"/>
    </location>
</feature>
<dbReference type="GO" id="GO:0022857">
    <property type="term" value="F:transmembrane transporter activity"/>
    <property type="evidence" value="ECO:0007669"/>
    <property type="project" value="InterPro"/>
</dbReference>
<feature type="transmembrane region" description="Helical" evidence="6">
    <location>
        <begin position="128"/>
        <end position="147"/>
    </location>
</feature>
<evidence type="ECO:0000256" key="4">
    <source>
        <dbReference type="ARBA" id="ARBA00022989"/>
    </source>
</evidence>
<feature type="transmembrane region" description="Helical" evidence="6">
    <location>
        <begin position="159"/>
        <end position="178"/>
    </location>
</feature>
<dbReference type="InterPro" id="IPR011701">
    <property type="entry name" value="MFS"/>
</dbReference>
<evidence type="ECO:0000256" key="5">
    <source>
        <dbReference type="ARBA" id="ARBA00023136"/>
    </source>
</evidence>
<dbReference type="InterPro" id="IPR036259">
    <property type="entry name" value="MFS_trans_sf"/>
</dbReference>
<evidence type="ECO:0000313" key="7">
    <source>
        <dbReference type="EMBL" id="KID91824.1"/>
    </source>
</evidence>
<keyword evidence="2" id="KW-0813">Transport</keyword>
<reference evidence="7 8" key="1">
    <citation type="journal article" date="2014" name="Proc. Natl. Acad. Sci. U.S.A.">
        <title>Trajectory and genomic determinants of fungal-pathogen speciation and host adaptation.</title>
        <authorList>
            <person name="Hu X."/>
            <person name="Xiao G."/>
            <person name="Zheng P."/>
            <person name="Shang Y."/>
            <person name="Su Y."/>
            <person name="Zhang X."/>
            <person name="Liu X."/>
            <person name="Zhan S."/>
            <person name="St Leger R.J."/>
            <person name="Wang C."/>
        </authorList>
    </citation>
    <scope>NUCLEOTIDE SEQUENCE [LARGE SCALE GENOMIC DNA]</scope>
    <source>
        <strain evidence="7 8">ARSEF 977</strain>
    </source>
</reference>
<dbReference type="AlphaFoldDB" id="A0A0B4IBT8"/>
<comment type="subcellular location">
    <subcellularLocation>
        <location evidence="1">Membrane</location>
        <topology evidence="1">Multi-pass membrane protein</topology>
    </subcellularLocation>
</comment>
<dbReference type="GO" id="GO:0016020">
    <property type="term" value="C:membrane"/>
    <property type="evidence" value="ECO:0007669"/>
    <property type="project" value="UniProtKB-SubCell"/>
</dbReference>
<keyword evidence="5 6" id="KW-0472">Membrane</keyword>
<feature type="transmembrane region" description="Helical" evidence="6">
    <location>
        <begin position="291"/>
        <end position="313"/>
    </location>
</feature>
<dbReference type="Pfam" id="PF07690">
    <property type="entry name" value="MFS_1"/>
    <property type="match status" value="1"/>
</dbReference>
<comment type="caution">
    <text evidence="7">The sequence shown here is derived from an EMBL/GenBank/DDBJ whole genome shotgun (WGS) entry which is preliminary data.</text>
</comment>
<dbReference type="EMBL" id="AZNH01000003">
    <property type="protein sequence ID" value="KID91824.1"/>
    <property type="molecule type" value="Genomic_DNA"/>
</dbReference>
<evidence type="ECO:0000256" key="2">
    <source>
        <dbReference type="ARBA" id="ARBA00022448"/>
    </source>
</evidence>
<dbReference type="PANTHER" id="PTHR43791:SF55">
    <property type="entry name" value="TRANSPORTER, PUTATIVE (AFU_ORTHOLOGUE AFUA_6G01820)-RELATED"/>
    <property type="match status" value="1"/>
</dbReference>
<dbReference type="HOGENOM" id="CLU_001265_0_5_1"/>
<keyword evidence="8" id="KW-1185">Reference proteome</keyword>
<keyword evidence="4 6" id="KW-1133">Transmembrane helix</keyword>
<dbReference type="Gene3D" id="1.20.1250.20">
    <property type="entry name" value="MFS general substrate transporter like domains"/>
    <property type="match status" value="1"/>
</dbReference>
<accession>A0A0B4IBT8</accession>
<evidence type="ECO:0000256" key="6">
    <source>
        <dbReference type="SAM" id="Phobius"/>
    </source>
</evidence>
<keyword evidence="3 6" id="KW-0812">Transmembrane</keyword>
<gene>
    <name evidence="7" type="ORF">MGU_01794</name>
</gene>
<dbReference type="PANTHER" id="PTHR43791">
    <property type="entry name" value="PERMEASE-RELATED"/>
    <property type="match status" value="1"/>
</dbReference>
<evidence type="ECO:0000313" key="8">
    <source>
        <dbReference type="Proteomes" id="UP000031192"/>
    </source>
</evidence>
<dbReference type="OrthoDB" id="1932925at2759"/>
<protein>
    <submittedName>
        <fullName evidence="7">Allantoate transport protein</fullName>
    </submittedName>
</protein>
<feature type="transmembrane region" description="Helical" evidence="6">
    <location>
        <begin position="221"/>
        <end position="241"/>
    </location>
</feature>
<sequence>MATADEADIAATPMASSEKDDAITMVGEEKNAIDPAVEARVVRKIDMFLMPTMVLGYGLVYYDKAILGSAVLFGMTRDLDLFITDNATSPPTVDTRRLSWATSLFYFGMLAGLYPMTYALQRFNMGRILGVIVILWGAICMLTAAVTSWRGLYVQRFSLGFVESIVPTGFMCIVSSYYTQSEQSVRQSWWYSSNGSFVLIGGGLNYAFAHVTGGALRPWQYIYLLAGALTLLFGCFCFAIPSSPVSAWFLTPEERFAAVERLRHGQTGVRCARFKPSQVRDRRLDHGRDSILLQFPLGALCAVVIMATGCLGSRFPNARIAMLVACCLPVIAGCAIIWKSEWTHHAAAPVVGYTITGFFGGTASLTISIGMSNVAGHTKKSFMAATTFVAYCVGNIVGPQLVWSETKKDHYPALWSGLIIW</sequence>
<feature type="transmembrane region" description="Helical" evidence="6">
    <location>
        <begin position="190"/>
        <end position="209"/>
    </location>
</feature>
<proteinExistence type="predicted"/>
<organism evidence="7 8">
    <name type="scientific">Metarhizium guizhouense (strain ARSEF 977)</name>
    <dbReference type="NCBI Taxonomy" id="1276136"/>
    <lineage>
        <taxon>Eukaryota</taxon>
        <taxon>Fungi</taxon>
        <taxon>Dikarya</taxon>
        <taxon>Ascomycota</taxon>
        <taxon>Pezizomycotina</taxon>
        <taxon>Sordariomycetes</taxon>
        <taxon>Hypocreomycetidae</taxon>
        <taxon>Hypocreales</taxon>
        <taxon>Clavicipitaceae</taxon>
        <taxon>Metarhizium</taxon>
    </lineage>
</organism>